<dbReference type="RefSeq" id="WP_086892488.1">
    <property type="nucleotide sequence ID" value="NZ_CP021252.1"/>
</dbReference>
<organism evidence="2 3">
    <name type="scientific">Corynebacterium striatum</name>
    <dbReference type="NCBI Taxonomy" id="43770"/>
    <lineage>
        <taxon>Bacteria</taxon>
        <taxon>Bacillati</taxon>
        <taxon>Actinomycetota</taxon>
        <taxon>Actinomycetes</taxon>
        <taxon>Mycobacteriales</taxon>
        <taxon>Corynebacteriaceae</taxon>
        <taxon>Corynebacterium</taxon>
    </lineage>
</organism>
<sequence>MTEEKDPIQSAHQWLEEAAEILGVDKHDATALVRELLDLTKDIAHSRSRPAAPLTAYLVGLASQDTEEARANIAKLKAAIQ</sequence>
<proteinExistence type="predicted"/>
<protein>
    <submittedName>
        <fullName evidence="2">Molybdopterin-guanine dinucleotide biosynthesis protein MobA</fullName>
    </submittedName>
</protein>
<dbReference type="EMBL" id="CP021252">
    <property type="protein sequence ID" value="ART22492.1"/>
    <property type="molecule type" value="Genomic_DNA"/>
</dbReference>
<dbReference type="Proteomes" id="UP000250197">
    <property type="component" value="Chromosome"/>
</dbReference>
<name>A0A2Z2J2S6_CORST</name>
<accession>A0A2Z2J2S6</accession>
<evidence type="ECO:0000313" key="3">
    <source>
        <dbReference type="Proteomes" id="UP000250197"/>
    </source>
</evidence>
<evidence type="ECO:0000259" key="1">
    <source>
        <dbReference type="Pfam" id="PF20058"/>
    </source>
</evidence>
<reference evidence="2 3" key="1">
    <citation type="submission" date="2017-05" db="EMBL/GenBank/DDBJ databases">
        <title>Complete genome sequence of Corynebacterium striatum KC-Na-1 isolated from Neophocaena asiaeorientalis in Korea.</title>
        <authorList>
            <person name="Kim J.H."/>
            <person name="Lee K."/>
        </authorList>
    </citation>
    <scope>NUCLEOTIDE SEQUENCE [LARGE SCALE GENOMIC DNA]</scope>
    <source>
        <strain evidence="2 3">KC-Na-01</strain>
    </source>
</reference>
<dbReference type="AlphaFoldDB" id="A0A2Z2J2S6"/>
<evidence type="ECO:0000313" key="2">
    <source>
        <dbReference type="EMBL" id="ART22492.1"/>
    </source>
</evidence>
<dbReference type="KEGG" id="cstr:CBE89_11560"/>
<dbReference type="InterPro" id="IPR045598">
    <property type="entry name" value="DUF6457"/>
</dbReference>
<dbReference type="Pfam" id="PF20058">
    <property type="entry name" value="DUF6457"/>
    <property type="match status" value="1"/>
</dbReference>
<feature type="domain" description="DUF6457" evidence="1">
    <location>
        <begin position="8"/>
        <end position="78"/>
    </location>
</feature>
<gene>
    <name evidence="2" type="ORF">CBE89_11560</name>
</gene>